<evidence type="ECO:0000256" key="1">
    <source>
        <dbReference type="ARBA" id="ARBA00010169"/>
    </source>
</evidence>
<dbReference type="EMBL" id="BMYS01000007">
    <property type="protein sequence ID" value="GGW84418.1"/>
    <property type="molecule type" value="Genomic_DNA"/>
</dbReference>
<evidence type="ECO:0000313" key="3">
    <source>
        <dbReference type="Proteomes" id="UP000608345"/>
    </source>
</evidence>
<dbReference type="GO" id="GO:0010038">
    <property type="term" value="P:response to metal ion"/>
    <property type="evidence" value="ECO:0007669"/>
    <property type="project" value="InterPro"/>
</dbReference>
<dbReference type="PANTHER" id="PTHR23419:SF8">
    <property type="entry name" value="FI09726P"/>
    <property type="match status" value="1"/>
</dbReference>
<sequence length="121" mass="13658">MTFVFISKVIFMKTDTGNCIVIYSTVPDLLLGKRIAHILVEEKLAACVNLSAPGLSIYLWENVVEGTEEITLTIKTTRESQQACIQKIAQLHPYELPEIIVVPILDGHAPYLYWVQQQTKI</sequence>
<gene>
    <name evidence="2" type="primary">cutA</name>
    <name evidence="2" type="ORF">GCM10011450_13020</name>
</gene>
<reference evidence="2" key="1">
    <citation type="journal article" date="2014" name="Int. J. Syst. Evol. Microbiol.">
        <title>Complete genome sequence of Corynebacterium casei LMG S-19264T (=DSM 44701T), isolated from a smear-ripened cheese.</title>
        <authorList>
            <consortium name="US DOE Joint Genome Institute (JGI-PGF)"/>
            <person name="Walter F."/>
            <person name="Albersmeier A."/>
            <person name="Kalinowski J."/>
            <person name="Ruckert C."/>
        </authorList>
    </citation>
    <scope>NUCLEOTIDE SEQUENCE</scope>
    <source>
        <strain evidence="2">KCTC 23732</strain>
    </source>
</reference>
<name>A0A918MYT3_9BURK</name>
<dbReference type="Proteomes" id="UP000608345">
    <property type="component" value="Unassembled WGS sequence"/>
</dbReference>
<dbReference type="SUPFAM" id="SSF54913">
    <property type="entry name" value="GlnB-like"/>
    <property type="match status" value="1"/>
</dbReference>
<dbReference type="InterPro" id="IPR015867">
    <property type="entry name" value="N-reg_PII/ATP_PRibTrfase_C"/>
</dbReference>
<reference evidence="2" key="2">
    <citation type="submission" date="2020-09" db="EMBL/GenBank/DDBJ databases">
        <authorList>
            <person name="Sun Q."/>
            <person name="Kim S."/>
        </authorList>
    </citation>
    <scope>NUCLEOTIDE SEQUENCE</scope>
    <source>
        <strain evidence="2">KCTC 23732</strain>
    </source>
</reference>
<dbReference type="PANTHER" id="PTHR23419">
    <property type="entry name" value="DIVALENT CATION TOLERANCE CUTA-RELATED"/>
    <property type="match status" value="1"/>
</dbReference>
<organism evidence="2 3">
    <name type="scientific">Advenella faeciporci</name>
    <dbReference type="NCBI Taxonomy" id="797535"/>
    <lineage>
        <taxon>Bacteria</taxon>
        <taxon>Pseudomonadati</taxon>
        <taxon>Pseudomonadota</taxon>
        <taxon>Betaproteobacteria</taxon>
        <taxon>Burkholderiales</taxon>
        <taxon>Alcaligenaceae</taxon>
    </lineage>
</organism>
<keyword evidence="3" id="KW-1185">Reference proteome</keyword>
<comment type="caution">
    <text evidence="2">The sequence shown here is derived from an EMBL/GenBank/DDBJ whole genome shotgun (WGS) entry which is preliminary data.</text>
</comment>
<dbReference type="AlphaFoldDB" id="A0A918MYT3"/>
<dbReference type="Pfam" id="PF03091">
    <property type="entry name" value="CutA1"/>
    <property type="match status" value="1"/>
</dbReference>
<proteinExistence type="inferred from homology"/>
<accession>A0A918MYT3</accession>
<dbReference type="GO" id="GO:0005507">
    <property type="term" value="F:copper ion binding"/>
    <property type="evidence" value="ECO:0007669"/>
    <property type="project" value="TreeGrafter"/>
</dbReference>
<dbReference type="Gene3D" id="3.30.70.120">
    <property type="match status" value="1"/>
</dbReference>
<protein>
    <submittedName>
        <fullName evidence="2">Divalent cation tolerance protein</fullName>
    </submittedName>
</protein>
<comment type="similarity">
    <text evidence="1">Belongs to the CutA family.</text>
</comment>
<dbReference type="InterPro" id="IPR004323">
    <property type="entry name" value="Ion_tolerance_CutA"/>
</dbReference>
<dbReference type="InterPro" id="IPR011322">
    <property type="entry name" value="N-reg_PII-like_a/b"/>
</dbReference>
<evidence type="ECO:0000313" key="2">
    <source>
        <dbReference type="EMBL" id="GGW84418.1"/>
    </source>
</evidence>